<evidence type="ECO:0000256" key="1">
    <source>
        <dbReference type="SAM" id="MobiDB-lite"/>
    </source>
</evidence>
<dbReference type="RefSeq" id="WP_227547614.1">
    <property type="nucleotide sequence ID" value="NZ_LXHQ01000042.1"/>
</dbReference>
<comment type="caution">
    <text evidence="2">The sequence shown here is derived from an EMBL/GenBank/DDBJ whole genome shotgun (WGS) entry which is preliminary data.</text>
</comment>
<dbReference type="Proteomes" id="UP000078295">
    <property type="component" value="Unassembled WGS sequence"/>
</dbReference>
<dbReference type="EMBL" id="LXHQ01000042">
    <property type="protein sequence ID" value="OAV23557.1"/>
    <property type="molecule type" value="Genomic_DNA"/>
</dbReference>
<feature type="compositionally biased region" description="Polar residues" evidence="1">
    <location>
        <begin position="52"/>
        <end position="66"/>
    </location>
</feature>
<evidence type="ECO:0000313" key="3">
    <source>
        <dbReference type="Proteomes" id="UP000078295"/>
    </source>
</evidence>
<evidence type="ECO:0000313" key="2">
    <source>
        <dbReference type="EMBL" id="OAV23557.1"/>
    </source>
</evidence>
<evidence type="ECO:0008006" key="4">
    <source>
        <dbReference type="Google" id="ProtNLM"/>
    </source>
</evidence>
<gene>
    <name evidence="2" type="ORF">AO370_1601</name>
</gene>
<dbReference type="AlphaFoldDB" id="A0AB36DLR7"/>
<protein>
    <recommendedName>
        <fullName evidence="4">Lipoprotein</fullName>
    </recommendedName>
</protein>
<feature type="region of interest" description="Disordered" evidence="1">
    <location>
        <begin position="49"/>
        <end position="77"/>
    </location>
</feature>
<organism evidence="2 3">
    <name type="scientific">Moraxella catarrhalis</name>
    <name type="common">Branhamella catarrhalis</name>
    <dbReference type="NCBI Taxonomy" id="480"/>
    <lineage>
        <taxon>Bacteria</taxon>
        <taxon>Pseudomonadati</taxon>
        <taxon>Pseudomonadota</taxon>
        <taxon>Gammaproteobacteria</taxon>
        <taxon>Moraxellales</taxon>
        <taxon>Moraxellaceae</taxon>
        <taxon>Moraxella</taxon>
    </lineage>
</organism>
<accession>A0AB36DLR7</accession>
<name>A0AB36DLR7_MORCA</name>
<sequence>MPMSIPTKATFGYTQRRLFMVGMIIGLISLSGCQHIQATKSPIPIIVHSHTKSSSQPKPTPTNAMPTKNPPISPQTQKPNTIFILEDWF</sequence>
<proteinExistence type="predicted"/>
<reference evidence="2 3" key="1">
    <citation type="journal article" date="2016" name="Genome Biol. Evol.">
        <title>Comparative Genomic Analyses of the Moraxella catarrhalis Serosensitive and Seroresistant Lineages Demonstrate Their Independent Evolution.</title>
        <authorList>
            <person name="Earl J.P."/>
            <person name="de Vries S.P."/>
            <person name="Ahmed A."/>
            <person name="Powell E."/>
            <person name="Schultz M.P."/>
            <person name="Hermans P.W."/>
            <person name="Hill D.J."/>
            <person name="Zhou Z."/>
            <person name="Constantinidou C.I."/>
            <person name="Hu F.Z."/>
            <person name="Bootsma H.J."/>
            <person name="Ehrlich G.D."/>
        </authorList>
    </citation>
    <scope>NUCLEOTIDE SEQUENCE [LARGE SCALE GENOMIC DNA]</scope>
    <source>
        <strain evidence="2 3">F23</strain>
    </source>
</reference>